<dbReference type="SUPFAM" id="SSF69255">
    <property type="entry name" value="gp5 N-terminal domain-like"/>
    <property type="match status" value="1"/>
</dbReference>
<organism evidence="2 3">
    <name type="scientific">Sphingopyxis macrogoltabida</name>
    <name type="common">Sphingomonas macrogoltabidus</name>
    <dbReference type="NCBI Taxonomy" id="33050"/>
    <lineage>
        <taxon>Bacteria</taxon>
        <taxon>Pseudomonadati</taxon>
        <taxon>Pseudomonadota</taxon>
        <taxon>Alphaproteobacteria</taxon>
        <taxon>Sphingomonadales</taxon>
        <taxon>Sphingomonadaceae</taxon>
        <taxon>Sphingopyxis</taxon>
    </lineage>
</organism>
<dbReference type="Pfam" id="PF04717">
    <property type="entry name" value="Phage_base_V"/>
    <property type="match status" value="1"/>
</dbReference>
<evidence type="ECO:0000313" key="3">
    <source>
        <dbReference type="Proteomes" id="UP000076088"/>
    </source>
</evidence>
<dbReference type="InterPro" id="IPR006531">
    <property type="entry name" value="Gp5/Vgr_OB"/>
</dbReference>
<protein>
    <submittedName>
        <fullName evidence="2">Baseplate assembly protein</fullName>
    </submittedName>
</protein>
<dbReference type="KEGG" id="smaz:LH19_12165"/>
<dbReference type="InterPro" id="IPR037026">
    <property type="entry name" value="Vgr_OB-fold_dom_sf"/>
</dbReference>
<reference evidence="3" key="1">
    <citation type="submission" date="2015-11" db="EMBL/GenBank/DDBJ databases">
        <title>Complete genome sequence of a polyethylene-glycol degrader Sphingopyxis macrogoltabida 203N (NBRC 111659).</title>
        <authorList>
            <person name="Yoshiyuki O."/>
            <person name="Shouta N."/>
            <person name="Nagata Y."/>
            <person name="Numata M."/>
            <person name="Tsuchikane K."/>
            <person name="Hosoyama A."/>
            <person name="Yamazoe A."/>
            <person name="Tsuda M."/>
            <person name="Fujita N."/>
            <person name="Kawai F."/>
        </authorList>
    </citation>
    <scope>NUCLEOTIDE SEQUENCE [LARGE SCALE GENOMIC DNA]</scope>
    <source>
        <strain evidence="3">203N</strain>
    </source>
</reference>
<dbReference type="RefSeq" id="WP_054728163.1">
    <property type="nucleotide sequence ID" value="NZ_CP009429.1"/>
</dbReference>
<sequence length="171" mass="17618">MTAGPRYFGKYRATVLNNLDAQNQGRIQVQLGDRYGLFPSTWALPCLPFAGKGSSAVVALPAIGSMVWVEFEAGDPDFPIWTGGFWPDPAGFPMAALVGATPVTPNIHLQTTTGTTVTLSDNPAQQVKIQTIAGAMISIGASGIIISNGQGASIAMSGPSVVINGGALTIT</sequence>
<evidence type="ECO:0000259" key="1">
    <source>
        <dbReference type="Pfam" id="PF04717"/>
    </source>
</evidence>
<accession>A0AAC8YZ70</accession>
<proteinExistence type="predicted"/>
<dbReference type="Proteomes" id="UP000076088">
    <property type="component" value="Chromosome"/>
</dbReference>
<name>A0AAC8YZ70_SPHMC</name>
<keyword evidence="3" id="KW-1185">Reference proteome</keyword>
<dbReference type="Gene3D" id="2.40.50.230">
    <property type="entry name" value="Gp5 N-terminal domain"/>
    <property type="match status" value="1"/>
</dbReference>
<evidence type="ECO:0000313" key="2">
    <source>
        <dbReference type="EMBL" id="AMU88930.1"/>
    </source>
</evidence>
<dbReference type="EMBL" id="CP013344">
    <property type="protein sequence ID" value="AMU88930.1"/>
    <property type="molecule type" value="Genomic_DNA"/>
</dbReference>
<gene>
    <name evidence="2" type="ORF">ATM17_07720</name>
</gene>
<feature type="domain" description="Gp5/Type VI secretion system Vgr protein OB-fold" evidence="1">
    <location>
        <begin position="11"/>
        <end position="86"/>
    </location>
</feature>
<dbReference type="AlphaFoldDB" id="A0AAC8YZ70"/>
<reference evidence="2 3" key="2">
    <citation type="journal article" date="2016" name="Genome Announc.">
        <title>Complete Genome Sequence of Sphingopyxis macrogoltabida Strain 203N (NBRC 111659), a Polyethylene Glycol Degrader.</title>
        <authorList>
            <person name="Ohtsubo Y."/>
            <person name="Nonoyama S."/>
            <person name="Nagata Y."/>
            <person name="Numata M."/>
            <person name="Tsuchikane K."/>
            <person name="Hosoyama A."/>
            <person name="Yamazoe A."/>
            <person name="Tsuda M."/>
            <person name="Fujita N."/>
            <person name="Kawai F."/>
        </authorList>
    </citation>
    <scope>NUCLEOTIDE SEQUENCE [LARGE SCALE GENOMIC DNA]</scope>
    <source>
        <strain evidence="2 3">203N</strain>
    </source>
</reference>